<dbReference type="GO" id="GO:0046654">
    <property type="term" value="P:tetrahydrofolate biosynthetic process"/>
    <property type="evidence" value="ECO:0007669"/>
    <property type="project" value="UniProtKB-UniRule"/>
</dbReference>
<dbReference type="NCBIfam" id="NF006825">
    <property type="entry name" value="PRK09347.1-2"/>
    <property type="match status" value="1"/>
</dbReference>
<evidence type="ECO:0000256" key="3">
    <source>
        <dbReference type="ARBA" id="ARBA00008085"/>
    </source>
</evidence>
<dbReference type="SUPFAM" id="SSF55620">
    <property type="entry name" value="Tetrahydrobiopterin biosynthesis enzymes-like"/>
    <property type="match status" value="1"/>
</dbReference>
<proteinExistence type="inferred from homology"/>
<dbReference type="AlphaFoldDB" id="A0A5K7SGY5"/>
<feature type="binding site" evidence="6">
    <location>
        <position position="137"/>
    </location>
    <ligand>
        <name>Zn(2+)</name>
        <dbReference type="ChEBI" id="CHEBI:29105"/>
    </ligand>
</feature>
<dbReference type="RefSeq" id="WP_318351339.1">
    <property type="nucleotide sequence ID" value="NZ_AP018694.1"/>
</dbReference>
<dbReference type="Pfam" id="PF01227">
    <property type="entry name" value="GTP_cyclohydroI"/>
    <property type="match status" value="1"/>
</dbReference>
<feature type="domain" description="GTP cyclohydrolase I" evidence="7">
    <location>
        <begin position="63"/>
        <end position="239"/>
    </location>
</feature>
<dbReference type="Gene3D" id="1.10.286.10">
    <property type="match status" value="1"/>
</dbReference>
<evidence type="ECO:0000256" key="2">
    <source>
        <dbReference type="ARBA" id="ARBA00005080"/>
    </source>
</evidence>
<dbReference type="GO" id="GO:0005737">
    <property type="term" value="C:cytoplasm"/>
    <property type="evidence" value="ECO:0007669"/>
    <property type="project" value="TreeGrafter"/>
</dbReference>
<dbReference type="PANTHER" id="PTHR11109">
    <property type="entry name" value="GTP CYCLOHYDROLASE I"/>
    <property type="match status" value="1"/>
</dbReference>
<dbReference type="GO" id="GO:0008270">
    <property type="term" value="F:zinc ion binding"/>
    <property type="evidence" value="ECO:0007669"/>
    <property type="project" value="UniProtKB-UniRule"/>
</dbReference>
<comment type="subunit">
    <text evidence="6">Homopolymer.</text>
</comment>
<keyword evidence="6" id="KW-0479">Metal-binding</keyword>
<dbReference type="FunFam" id="3.30.1130.10:FF:000001">
    <property type="entry name" value="GTP cyclohydrolase 1"/>
    <property type="match status" value="1"/>
</dbReference>
<dbReference type="GO" id="GO:0006730">
    <property type="term" value="P:one-carbon metabolic process"/>
    <property type="evidence" value="ECO:0007669"/>
    <property type="project" value="UniProtKB-UniRule"/>
</dbReference>
<feature type="binding site" evidence="6">
    <location>
        <position position="134"/>
    </location>
    <ligand>
        <name>Zn(2+)</name>
        <dbReference type="ChEBI" id="CHEBI:29105"/>
    </ligand>
</feature>
<protein>
    <recommendedName>
        <fullName evidence="6">GTP cyclohydrolase 1</fullName>
        <ecNumber evidence="6">3.5.4.16</ecNumber>
    </recommendedName>
    <alternativeName>
        <fullName evidence="6">GTP cyclohydrolase I</fullName>
        <shortName evidence="6">GTP-CH-I</shortName>
    </alternativeName>
</protein>
<dbReference type="NCBIfam" id="TIGR00063">
    <property type="entry name" value="folE"/>
    <property type="match status" value="1"/>
</dbReference>
<organism evidence="8 9">
    <name type="scientific">Aquipluma nitroreducens</name>
    <dbReference type="NCBI Taxonomy" id="2010828"/>
    <lineage>
        <taxon>Bacteria</taxon>
        <taxon>Pseudomonadati</taxon>
        <taxon>Bacteroidota</taxon>
        <taxon>Bacteroidia</taxon>
        <taxon>Marinilabiliales</taxon>
        <taxon>Prolixibacteraceae</taxon>
        <taxon>Aquipluma</taxon>
    </lineage>
</organism>
<dbReference type="HAMAP" id="MF_00223">
    <property type="entry name" value="FolE"/>
    <property type="match status" value="1"/>
</dbReference>
<comment type="similarity">
    <text evidence="3 6">Belongs to the GTP cyclohydrolase I family.</text>
</comment>
<dbReference type="NCBIfam" id="NF006824">
    <property type="entry name" value="PRK09347.1-1"/>
    <property type="match status" value="1"/>
</dbReference>
<gene>
    <name evidence="6" type="primary">folE</name>
    <name evidence="8" type="ORF">AQPE_5077</name>
</gene>
<evidence type="ECO:0000256" key="6">
    <source>
        <dbReference type="HAMAP-Rule" id="MF_00223"/>
    </source>
</evidence>
<dbReference type="InterPro" id="IPR043134">
    <property type="entry name" value="GTP-CH-I_N"/>
</dbReference>
<dbReference type="PROSITE" id="PS00859">
    <property type="entry name" value="GTP_CYCLOHYDROL_1_1"/>
    <property type="match status" value="1"/>
</dbReference>
<accession>A0A5K7SGY5</accession>
<sequence>MKVSGFLKTETARPKLNGTHLPLNNSKNNGHDLIGDNHVATSLETPMRDDAFLLSDDQKMLLIEDKFREIMDVLGLDLKDDSLNGTPHRVAKMFVKEIFSGLNPENKPKISVFENKFKYGEMLVEKNINLNSTCEHHFLPIVGRAHVAYVSSGQVIGLSKINRVVDYFARRPQVQERLTVQIANELKRILKTEDVAVIIDAKHLCVSSRGIQDEGSSTITAEYGGVFKDPLRKEEFLKYLTLNV</sequence>
<keyword evidence="9" id="KW-1185">Reference proteome</keyword>
<dbReference type="InterPro" id="IPR018234">
    <property type="entry name" value="GTP_CycHdrlase_I_CS"/>
</dbReference>
<dbReference type="InterPro" id="IPR020602">
    <property type="entry name" value="GTP_CycHdrlase_I_dom"/>
</dbReference>
<comment type="pathway">
    <text evidence="2 6">Cofactor biosynthesis; 7,8-dihydroneopterin triphosphate biosynthesis; 7,8-dihydroneopterin triphosphate from GTP: step 1/1.</text>
</comment>
<evidence type="ECO:0000313" key="8">
    <source>
        <dbReference type="EMBL" id="BBE20882.1"/>
    </source>
</evidence>
<keyword evidence="6" id="KW-0547">Nucleotide-binding</keyword>
<keyword evidence="5 6" id="KW-0378">Hydrolase</keyword>
<dbReference type="GO" id="GO:0003934">
    <property type="term" value="F:GTP cyclohydrolase I activity"/>
    <property type="evidence" value="ECO:0007669"/>
    <property type="project" value="UniProtKB-UniRule"/>
</dbReference>
<keyword evidence="6" id="KW-0342">GTP-binding</keyword>
<evidence type="ECO:0000313" key="9">
    <source>
        <dbReference type="Proteomes" id="UP001193389"/>
    </source>
</evidence>
<dbReference type="PANTHER" id="PTHR11109:SF7">
    <property type="entry name" value="GTP CYCLOHYDROLASE 1"/>
    <property type="match status" value="1"/>
</dbReference>
<dbReference type="EC" id="3.5.4.16" evidence="6"/>
<dbReference type="Gene3D" id="3.30.1130.10">
    <property type="match status" value="1"/>
</dbReference>
<dbReference type="Proteomes" id="UP001193389">
    <property type="component" value="Chromosome"/>
</dbReference>
<dbReference type="InterPro" id="IPR043133">
    <property type="entry name" value="GTP-CH-I_C/QueF"/>
</dbReference>
<dbReference type="GO" id="GO:0005525">
    <property type="term" value="F:GTP binding"/>
    <property type="evidence" value="ECO:0007669"/>
    <property type="project" value="UniProtKB-KW"/>
</dbReference>
<dbReference type="UniPathway" id="UPA00848">
    <property type="reaction ID" value="UER00151"/>
</dbReference>
<feature type="binding site" evidence="6">
    <location>
        <position position="205"/>
    </location>
    <ligand>
        <name>Zn(2+)</name>
        <dbReference type="ChEBI" id="CHEBI:29105"/>
    </ligand>
</feature>
<evidence type="ECO:0000256" key="5">
    <source>
        <dbReference type="ARBA" id="ARBA00022801"/>
    </source>
</evidence>
<keyword evidence="6" id="KW-0862">Zinc</keyword>
<evidence type="ECO:0000259" key="7">
    <source>
        <dbReference type="Pfam" id="PF01227"/>
    </source>
</evidence>
<evidence type="ECO:0000256" key="1">
    <source>
        <dbReference type="ARBA" id="ARBA00001052"/>
    </source>
</evidence>
<dbReference type="KEGG" id="anf:AQPE_5077"/>
<reference evidence="8" key="1">
    <citation type="journal article" date="2020" name="Int. J. Syst. Evol. Microbiol.">
        <title>Aquipluma nitroreducens gen. nov. sp. nov., a novel facultatively anaerobic bacterium isolated from a freshwater lake.</title>
        <authorList>
            <person name="Watanabe M."/>
            <person name="Kojima H."/>
            <person name="Fukui M."/>
        </authorList>
    </citation>
    <scope>NUCLEOTIDE SEQUENCE</scope>
    <source>
        <strain evidence="8">MeG22</strain>
    </source>
</reference>
<evidence type="ECO:0000256" key="4">
    <source>
        <dbReference type="ARBA" id="ARBA00022563"/>
    </source>
</evidence>
<comment type="catalytic activity">
    <reaction evidence="1 6">
        <text>GTP + H2O = 7,8-dihydroneopterin 3'-triphosphate + formate + H(+)</text>
        <dbReference type="Rhea" id="RHEA:17473"/>
        <dbReference type="ChEBI" id="CHEBI:15377"/>
        <dbReference type="ChEBI" id="CHEBI:15378"/>
        <dbReference type="ChEBI" id="CHEBI:15740"/>
        <dbReference type="ChEBI" id="CHEBI:37565"/>
        <dbReference type="ChEBI" id="CHEBI:58462"/>
        <dbReference type="EC" id="3.5.4.16"/>
    </reaction>
</comment>
<keyword evidence="4 6" id="KW-0554">One-carbon metabolism</keyword>
<dbReference type="PROSITE" id="PS00860">
    <property type="entry name" value="GTP_CYCLOHYDROL_1_2"/>
    <property type="match status" value="1"/>
</dbReference>
<dbReference type="GO" id="GO:0006729">
    <property type="term" value="P:tetrahydrobiopterin biosynthetic process"/>
    <property type="evidence" value="ECO:0007669"/>
    <property type="project" value="TreeGrafter"/>
</dbReference>
<name>A0A5K7SGY5_9BACT</name>
<dbReference type="InterPro" id="IPR001474">
    <property type="entry name" value="GTP_CycHdrlase_I"/>
</dbReference>
<dbReference type="NCBIfam" id="NF006826">
    <property type="entry name" value="PRK09347.1-3"/>
    <property type="match status" value="1"/>
</dbReference>
<dbReference type="EMBL" id="AP018694">
    <property type="protein sequence ID" value="BBE20882.1"/>
    <property type="molecule type" value="Genomic_DNA"/>
</dbReference>